<organism evidence="2">
    <name type="scientific">marine sediment metagenome</name>
    <dbReference type="NCBI Taxonomy" id="412755"/>
    <lineage>
        <taxon>unclassified sequences</taxon>
        <taxon>metagenomes</taxon>
        <taxon>ecological metagenomes</taxon>
    </lineage>
</organism>
<feature type="non-terminal residue" evidence="2">
    <location>
        <position position="31"/>
    </location>
</feature>
<accession>X1ES05</accession>
<reference evidence="2" key="1">
    <citation type="journal article" date="2014" name="Front. Microbiol.">
        <title>High frequency of phylogenetically diverse reductive dehalogenase-homologous genes in deep subseafloor sedimentary metagenomes.</title>
        <authorList>
            <person name="Kawai M."/>
            <person name="Futagami T."/>
            <person name="Toyoda A."/>
            <person name="Takaki Y."/>
            <person name="Nishi S."/>
            <person name="Hori S."/>
            <person name="Arai W."/>
            <person name="Tsubouchi T."/>
            <person name="Morono Y."/>
            <person name="Uchiyama I."/>
            <person name="Ito T."/>
            <person name="Fujiyama A."/>
            <person name="Inagaki F."/>
            <person name="Takami H."/>
        </authorList>
    </citation>
    <scope>NUCLEOTIDE SEQUENCE</scope>
    <source>
        <strain evidence="2">Expedition CK06-06</strain>
    </source>
</reference>
<sequence length="31" mass="3107">MSDLGNVKIFGGVGALFMLVGGLIPYAGPVI</sequence>
<evidence type="ECO:0000256" key="1">
    <source>
        <dbReference type="SAM" id="Phobius"/>
    </source>
</evidence>
<proteinExistence type="predicted"/>
<name>X1ES05_9ZZZZ</name>
<keyword evidence="1" id="KW-0812">Transmembrane</keyword>
<dbReference type="AlphaFoldDB" id="X1ES05"/>
<evidence type="ECO:0000313" key="2">
    <source>
        <dbReference type="EMBL" id="GAH23080.1"/>
    </source>
</evidence>
<keyword evidence="1" id="KW-0472">Membrane</keyword>
<feature type="transmembrane region" description="Helical" evidence="1">
    <location>
        <begin position="7"/>
        <end position="28"/>
    </location>
</feature>
<dbReference type="EMBL" id="BART01039748">
    <property type="protein sequence ID" value="GAH23080.1"/>
    <property type="molecule type" value="Genomic_DNA"/>
</dbReference>
<keyword evidence="1" id="KW-1133">Transmembrane helix</keyword>
<gene>
    <name evidence="2" type="ORF">S01H4_65138</name>
</gene>
<protein>
    <submittedName>
        <fullName evidence="2">Uncharacterized protein</fullName>
    </submittedName>
</protein>
<comment type="caution">
    <text evidence="2">The sequence shown here is derived from an EMBL/GenBank/DDBJ whole genome shotgun (WGS) entry which is preliminary data.</text>
</comment>